<feature type="coiled-coil region" evidence="8">
    <location>
        <begin position="346"/>
        <end position="373"/>
    </location>
</feature>
<dbReference type="PANTHER" id="PTHR15415">
    <property type="entry name" value="MITOFILIN"/>
    <property type="match status" value="1"/>
</dbReference>
<evidence type="ECO:0000256" key="1">
    <source>
        <dbReference type="ARBA" id="ARBA00010877"/>
    </source>
</evidence>
<keyword evidence="3 7" id="KW-0999">Mitochondrion inner membrane</keyword>
<dbReference type="Ensembl" id="ENSGACT00000025961.2">
    <property type="protein sequence ID" value="ENSGACP00000025910.2"/>
    <property type="gene ID" value="ENSGACG00000019599.2"/>
</dbReference>
<keyword evidence="6" id="KW-0472">Membrane</keyword>
<evidence type="ECO:0000256" key="2">
    <source>
        <dbReference type="ARBA" id="ARBA00022692"/>
    </source>
</evidence>
<keyword evidence="5 7" id="KW-0496">Mitochondrion</keyword>
<keyword evidence="8" id="KW-0175">Coiled coil</keyword>
<dbReference type="OMA" id="WIKFREL"/>
<reference evidence="9" key="2">
    <citation type="submission" date="2025-08" db="UniProtKB">
        <authorList>
            <consortium name="Ensembl"/>
        </authorList>
    </citation>
    <scope>IDENTIFICATION</scope>
</reference>
<evidence type="ECO:0000313" key="10">
    <source>
        <dbReference type="Proteomes" id="UP000007635"/>
    </source>
</evidence>
<protein>
    <recommendedName>
        <fullName evidence="7">MICOS complex subunit MIC60</fullName>
    </recommendedName>
    <alternativeName>
        <fullName evidence="7">Mitofilin</fullName>
    </alternativeName>
</protein>
<evidence type="ECO:0000256" key="3">
    <source>
        <dbReference type="ARBA" id="ARBA00022792"/>
    </source>
</evidence>
<dbReference type="eggNOG" id="KOG1854">
    <property type="taxonomic scope" value="Eukaryota"/>
</dbReference>
<evidence type="ECO:0000256" key="7">
    <source>
        <dbReference type="RuleBase" id="RU363000"/>
    </source>
</evidence>
<reference evidence="9" key="3">
    <citation type="submission" date="2025-09" db="UniProtKB">
        <authorList>
            <consortium name="Ensembl"/>
        </authorList>
    </citation>
    <scope>IDENTIFICATION</scope>
</reference>
<comment type="subunit">
    <text evidence="7">Component of the mitochondrial contact site and cristae organizing system (MICOS) complex.</text>
</comment>
<dbReference type="AlphaFoldDB" id="G3Q7Q0"/>
<evidence type="ECO:0000256" key="5">
    <source>
        <dbReference type="ARBA" id="ARBA00023128"/>
    </source>
</evidence>
<dbReference type="Proteomes" id="UP000007635">
    <property type="component" value="Chromosome IV"/>
</dbReference>
<comment type="similarity">
    <text evidence="1 7">Belongs to the MICOS complex subunit Mic60 family.</text>
</comment>
<comment type="function">
    <text evidence="7">Component of the MICOS complex, a large protein complex of the mitochondrial inner membrane that plays crucial roles in the maintenance of crista junctions, inner membrane architecture, and formation of contact sites to the outer membrane.</text>
</comment>
<dbReference type="PANTHER" id="PTHR15415:SF7">
    <property type="entry name" value="MICOS COMPLEX SUBUNIT MIC60"/>
    <property type="match status" value="1"/>
</dbReference>
<keyword evidence="2 7" id="KW-0812">Transmembrane</keyword>
<name>G3Q7Q0_GASAC</name>
<sequence>YTAGGSSGAAKVVAAGLLTVGGGVGGTILYAKWDHKFRAAVENNVPYSDWLLGLALGPAYQGDIMKQVRMDSQHVWVIIADCFEKITGSEFLPHSEASAEASHIISAISEISTVPAPCDTESAVKEECKECQHHADPAVVAPHTELPLRERPVEEVAARLAQQDQKEQDTLSSVSASLEECLASSAKATLQAIGAQEAAVQAITQHIHKLKEAMEAEVPPPEKSSQWKDLEAALADRTSAVNDAETALLKAKEALDSLKSEIDKSKGLKVSAVRPLVLAAEENLHNMVVDLDRVVTKLQSAESESKIVSQYSDLVNEAKLQFQREVSSLTPEIQANWKGLTGKLSADDLNALIAHAHRRIDQLNRELAEQRVREQIHIDASLEQQKLEDQKALEKAVLTAVQHIKEDTRLEQERKLSELREVMEAEMRTQLRRQAAAHTDHVQDVLKVQEQELRADVLGSKLLEQETSYRQLSQEQLDNFTLDMNTAYARLKGMEEAIDSHVVAEEEARKAHQLWLSVEALNYSLKMADADSPTMPLESAAQAVRDSCHDNDFALALATALPEESLQRGVYSEASLRARFNALRALVRRVALVDETHNSLYQYFLSYLQAALLFEAKQEAPPGQLCSEDLDPFRLLSYASFCLEHGDLELAAKLVNQLRGEARRVVEDWLTEARLTLETRQVVSLLSAYANAVGLGTTQAP</sequence>
<organism evidence="9 10">
    <name type="scientific">Gasterosteus aculeatus aculeatus</name>
    <name type="common">three-spined stickleback</name>
    <dbReference type="NCBI Taxonomy" id="481459"/>
    <lineage>
        <taxon>Eukaryota</taxon>
        <taxon>Metazoa</taxon>
        <taxon>Chordata</taxon>
        <taxon>Craniata</taxon>
        <taxon>Vertebrata</taxon>
        <taxon>Euteleostomi</taxon>
        <taxon>Actinopterygii</taxon>
        <taxon>Neopterygii</taxon>
        <taxon>Teleostei</taxon>
        <taxon>Neoteleostei</taxon>
        <taxon>Acanthomorphata</taxon>
        <taxon>Eupercaria</taxon>
        <taxon>Perciformes</taxon>
        <taxon>Cottioidei</taxon>
        <taxon>Gasterosteales</taxon>
        <taxon>Gasterosteidae</taxon>
        <taxon>Gasterosteus</taxon>
    </lineage>
</organism>
<reference evidence="9 10" key="1">
    <citation type="journal article" date="2021" name="G3 (Bethesda)">
        <title>Improved contiguity of the threespine stickleback genome using long-read sequencing.</title>
        <authorList>
            <person name="Nath S."/>
            <person name="Shaw D.E."/>
            <person name="White M.A."/>
        </authorList>
    </citation>
    <scope>NUCLEOTIDE SEQUENCE [LARGE SCALE GENOMIC DNA]</scope>
    <source>
        <strain evidence="9 10">Lake Benthic</strain>
    </source>
</reference>
<dbReference type="GO" id="GO:0042407">
    <property type="term" value="P:cristae formation"/>
    <property type="evidence" value="ECO:0007669"/>
    <property type="project" value="TreeGrafter"/>
</dbReference>
<evidence type="ECO:0000256" key="8">
    <source>
        <dbReference type="SAM" id="Coils"/>
    </source>
</evidence>
<keyword evidence="4" id="KW-1133">Transmembrane helix</keyword>
<dbReference type="STRING" id="69293.ENSGACP00000025910"/>
<dbReference type="Pfam" id="PF09731">
    <property type="entry name" value="Mitofilin"/>
    <property type="match status" value="1"/>
</dbReference>
<comment type="subcellular location">
    <subcellularLocation>
        <location evidence="7">Mitochondrion inner membrane</location>
        <topology evidence="7">Single-pass membrane protein</topology>
    </subcellularLocation>
</comment>
<dbReference type="InParanoid" id="G3Q7Q0"/>
<dbReference type="GeneTree" id="ENSGT00390000002313"/>
<evidence type="ECO:0000256" key="6">
    <source>
        <dbReference type="ARBA" id="ARBA00023136"/>
    </source>
</evidence>
<dbReference type="FunCoup" id="G3Q7Q0">
    <property type="interactions" value="1965"/>
</dbReference>
<evidence type="ECO:0000313" key="9">
    <source>
        <dbReference type="Ensembl" id="ENSGACP00000025910.2"/>
    </source>
</evidence>
<proteinExistence type="inferred from homology"/>
<keyword evidence="10" id="KW-1185">Reference proteome</keyword>
<dbReference type="GO" id="GO:0061617">
    <property type="term" value="C:MICOS complex"/>
    <property type="evidence" value="ECO:0007669"/>
    <property type="project" value="TreeGrafter"/>
</dbReference>
<dbReference type="Bgee" id="ENSGACG00000019599">
    <property type="expression patterns" value="Expressed in muscle tissue and 13 other cell types or tissues"/>
</dbReference>
<feature type="coiled-coil region" evidence="8">
    <location>
        <begin position="241"/>
        <end position="268"/>
    </location>
</feature>
<accession>G3Q7Q0</accession>
<evidence type="ECO:0000256" key="4">
    <source>
        <dbReference type="ARBA" id="ARBA00022989"/>
    </source>
</evidence>
<dbReference type="InterPro" id="IPR019133">
    <property type="entry name" value="MIC60"/>
</dbReference>